<gene>
    <name evidence="1" type="ORF">FEG63_21655</name>
</gene>
<dbReference type="Proteomes" id="UP000708347">
    <property type="component" value="Unassembled WGS sequence"/>
</dbReference>
<comment type="caution">
    <text evidence="1">The sequence shown here is derived from an EMBL/GenBank/DDBJ whole genome shotgun (WGS) entry which is preliminary data.</text>
</comment>
<accession>A0ABX2JZH4</accession>
<proteinExistence type="predicted"/>
<dbReference type="RefSeq" id="WP_174399879.1">
    <property type="nucleotide sequence ID" value="NZ_VBSB01000014.1"/>
</dbReference>
<organism evidence="1 2">
    <name type="scientific">Mycolicibacterium sphagni</name>
    <dbReference type="NCBI Taxonomy" id="1786"/>
    <lineage>
        <taxon>Bacteria</taxon>
        <taxon>Bacillati</taxon>
        <taxon>Actinomycetota</taxon>
        <taxon>Actinomycetes</taxon>
        <taxon>Mycobacteriales</taxon>
        <taxon>Mycobacteriaceae</taxon>
        <taxon>Mycolicibacterium</taxon>
    </lineage>
</organism>
<reference evidence="1 2" key="1">
    <citation type="submission" date="2019-05" db="EMBL/GenBank/DDBJ databases">
        <title>Mycolicibacterium sphagni ENV482 genome assembly.</title>
        <authorList>
            <person name="Chen W."/>
            <person name="Faulkner N.W."/>
            <person name="Hyman M.R."/>
        </authorList>
    </citation>
    <scope>NUCLEOTIDE SEQUENCE [LARGE SCALE GENOMIC DNA]</scope>
    <source>
        <strain evidence="1 2">ENV482</strain>
    </source>
</reference>
<evidence type="ECO:0000313" key="1">
    <source>
        <dbReference type="EMBL" id="NTY62152.1"/>
    </source>
</evidence>
<evidence type="ECO:0000313" key="2">
    <source>
        <dbReference type="Proteomes" id="UP000708347"/>
    </source>
</evidence>
<protein>
    <submittedName>
        <fullName evidence="1">Uncharacterized protein</fullName>
    </submittedName>
</protein>
<dbReference type="EMBL" id="VBSB01000014">
    <property type="protein sequence ID" value="NTY62152.1"/>
    <property type="molecule type" value="Genomic_DNA"/>
</dbReference>
<name>A0ABX2JZH4_9MYCO</name>
<keyword evidence="2" id="KW-1185">Reference proteome</keyword>
<sequence>MAAPTSPRFMITLYGIDLEAWREEFDMAVASDRQVLASIKDYAGRYINQHFDRLGIQVH</sequence>